<dbReference type="EMBL" id="JAWWNJ010000037">
    <property type="protein sequence ID" value="KAK7022120.1"/>
    <property type="molecule type" value="Genomic_DNA"/>
</dbReference>
<protein>
    <submittedName>
        <fullName evidence="1">Adenylosuccinate lyase</fullName>
    </submittedName>
</protein>
<dbReference type="AlphaFoldDB" id="A0AAW0B762"/>
<accession>A0AAW0B762</accession>
<evidence type="ECO:0000313" key="1">
    <source>
        <dbReference type="EMBL" id="KAK7022120.1"/>
    </source>
</evidence>
<keyword evidence="2" id="KW-1185">Reference proteome</keyword>
<proteinExistence type="predicted"/>
<name>A0AAW0B762_9AGAR</name>
<dbReference type="GO" id="GO:0016829">
    <property type="term" value="F:lyase activity"/>
    <property type="evidence" value="ECO:0007669"/>
    <property type="project" value="UniProtKB-KW"/>
</dbReference>
<comment type="caution">
    <text evidence="1">The sequence shown here is derived from an EMBL/GenBank/DDBJ whole genome shotgun (WGS) entry which is preliminary data.</text>
</comment>
<evidence type="ECO:0000313" key="2">
    <source>
        <dbReference type="Proteomes" id="UP001362999"/>
    </source>
</evidence>
<dbReference type="Proteomes" id="UP001362999">
    <property type="component" value="Unassembled WGS sequence"/>
</dbReference>
<organism evidence="1 2">
    <name type="scientific">Favolaschia claudopus</name>
    <dbReference type="NCBI Taxonomy" id="2862362"/>
    <lineage>
        <taxon>Eukaryota</taxon>
        <taxon>Fungi</taxon>
        <taxon>Dikarya</taxon>
        <taxon>Basidiomycota</taxon>
        <taxon>Agaricomycotina</taxon>
        <taxon>Agaricomycetes</taxon>
        <taxon>Agaricomycetidae</taxon>
        <taxon>Agaricales</taxon>
        <taxon>Marasmiineae</taxon>
        <taxon>Mycenaceae</taxon>
        <taxon>Favolaschia</taxon>
    </lineage>
</organism>
<reference evidence="1 2" key="1">
    <citation type="journal article" date="2024" name="J Genomics">
        <title>Draft genome sequencing and assembly of Favolaschia claudopus CIRM-BRFM 2984 isolated from oak limbs.</title>
        <authorList>
            <person name="Navarro D."/>
            <person name="Drula E."/>
            <person name="Chaduli D."/>
            <person name="Cazenave R."/>
            <person name="Ahrendt S."/>
            <person name="Wang J."/>
            <person name="Lipzen A."/>
            <person name="Daum C."/>
            <person name="Barry K."/>
            <person name="Grigoriev I.V."/>
            <person name="Favel A."/>
            <person name="Rosso M.N."/>
            <person name="Martin F."/>
        </authorList>
    </citation>
    <scope>NUCLEOTIDE SEQUENCE [LARGE SCALE GENOMIC DNA]</scope>
    <source>
        <strain evidence="1 2">CIRM-BRFM 2984</strain>
    </source>
</reference>
<sequence>MVRRTSKKSKAQIITIDLTRLTKDGLVVLQQYVEHGQRLPTVSSRTSYRDIWRHTQKFNRARKSMASLSSKVMVSSREAIKLYSPERLSLPKPQMTAFLETQSRLVDDLLDECDKLVRVCSEFEKESERDGVKLKEEVARLKVATNAQERRDLLLEHDRAMPVVSQVKDVFTELSDGLKAIQHELTFISESSSAPNFDRILYVWKAVLSSGIQLVV</sequence>
<keyword evidence="1" id="KW-0456">Lyase</keyword>
<gene>
    <name evidence="1" type="ORF">R3P38DRAFT_2628537</name>
</gene>